<name>A0A4Y7JK65_PAPSO</name>
<dbReference type="Proteomes" id="UP000316621">
    <property type="component" value="Chromosome 5"/>
</dbReference>
<feature type="domain" description="UBC core" evidence="3">
    <location>
        <begin position="76"/>
        <end position="236"/>
    </location>
</feature>
<dbReference type="AlphaFoldDB" id="A0A4Y7JK65"/>
<sequence length="295" mass="34631">MDIFDVESFDDNIFDKKEEDQGIQNKGDEDLQKRLKRDEEEYLKHKNKFNQFAVIFNDDLFVHGDEVNAKPGEEDIRTKKIMEDWRMLKEGLPGTIFVRAYKGCKDFIQAVIVGEPGTPFHDGLFFFKIIFPASYPNEPPDVTYHSHGLQLHPKLGWDGKVRLSLLRKKKWNADLSKSNVLRVLMSIQERILNSTPYFAKPNKRILPRWIYKKQSVAYNQGTFKMKSKENRISMFFPTRSQPSCRYVVFEKGYQVIRTISFDSFSFFRNEGFQRNSVLHLSVQLINIIIITNITL</sequence>
<keyword evidence="5" id="KW-1185">Reference proteome</keyword>
<evidence type="ECO:0000256" key="1">
    <source>
        <dbReference type="ARBA" id="ARBA00022679"/>
    </source>
</evidence>
<reference evidence="4 5" key="1">
    <citation type="journal article" date="2018" name="Science">
        <title>The opium poppy genome and morphinan production.</title>
        <authorList>
            <person name="Guo L."/>
            <person name="Winzer T."/>
            <person name="Yang X."/>
            <person name="Li Y."/>
            <person name="Ning Z."/>
            <person name="He Z."/>
            <person name="Teodor R."/>
            <person name="Lu Y."/>
            <person name="Bowser T.A."/>
            <person name="Graham I.A."/>
            <person name="Ye K."/>
        </authorList>
    </citation>
    <scope>NUCLEOTIDE SEQUENCE [LARGE SCALE GENOMIC DNA]</scope>
    <source>
        <strain evidence="5">cv. HN1</strain>
        <tissue evidence="4">Leaves</tissue>
    </source>
</reference>
<dbReference type="Pfam" id="PF00179">
    <property type="entry name" value="UQ_con"/>
    <property type="match status" value="1"/>
</dbReference>
<evidence type="ECO:0000259" key="3">
    <source>
        <dbReference type="PROSITE" id="PS50127"/>
    </source>
</evidence>
<gene>
    <name evidence="4" type="ORF">C5167_023262</name>
</gene>
<dbReference type="STRING" id="3469.A0A4Y7JK65"/>
<dbReference type="SMART" id="SM00212">
    <property type="entry name" value="UBCc"/>
    <property type="match status" value="1"/>
</dbReference>
<dbReference type="PROSITE" id="PS50127">
    <property type="entry name" value="UBC_2"/>
    <property type="match status" value="1"/>
</dbReference>
<keyword evidence="1" id="KW-0808">Transferase</keyword>
<evidence type="ECO:0000313" key="4">
    <source>
        <dbReference type="EMBL" id="RZC61494.1"/>
    </source>
</evidence>
<accession>A0A4Y7JK65</accession>
<evidence type="ECO:0000313" key="5">
    <source>
        <dbReference type="Proteomes" id="UP000316621"/>
    </source>
</evidence>
<dbReference type="Gramene" id="RZC61494">
    <property type="protein sequence ID" value="RZC61494"/>
    <property type="gene ID" value="C5167_023262"/>
</dbReference>
<keyword evidence="2" id="KW-0833">Ubl conjugation pathway</keyword>
<organism evidence="4 5">
    <name type="scientific">Papaver somniferum</name>
    <name type="common">Opium poppy</name>
    <dbReference type="NCBI Taxonomy" id="3469"/>
    <lineage>
        <taxon>Eukaryota</taxon>
        <taxon>Viridiplantae</taxon>
        <taxon>Streptophyta</taxon>
        <taxon>Embryophyta</taxon>
        <taxon>Tracheophyta</taxon>
        <taxon>Spermatophyta</taxon>
        <taxon>Magnoliopsida</taxon>
        <taxon>Ranunculales</taxon>
        <taxon>Papaveraceae</taxon>
        <taxon>Papaveroideae</taxon>
        <taxon>Papaver</taxon>
    </lineage>
</organism>
<dbReference type="InterPro" id="IPR000608">
    <property type="entry name" value="UBC"/>
</dbReference>
<proteinExistence type="predicted"/>
<dbReference type="GO" id="GO:0061631">
    <property type="term" value="F:ubiquitin conjugating enzyme activity"/>
    <property type="evidence" value="ECO:0007669"/>
    <property type="project" value="TreeGrafter"/>
</dbReference>
<dbReference type="SUPFAM" id="SSF54495">
    <property type="entry name" value="UBC-like"/>
    <property type="match status" value="1"/>
</dbReference>
<dbReference type="InterPro" id="IPR016135">
    <property type="entry name" value="UBQ-conjugating_enzyme/RWD"/>
</dbReference>
<dbReference type="PANTHER" id="PTHR46116:SF19">
    <property type="entry name" value="UBIQUITIN-CONJUGATING ENZYME FAMILY PROTEIN"/>
    <property type="match status" value="1"/>
</dbReference>
<protein>
    <recommendedName>
        <fullName evidence="3">UBC core domain-containing protein</fullName>
    </recommendedName>
</protein>
<dbReference type="PANTHER" id="PTHR46116">
    <property type="entry name" value="(E3-INDEPENDENT) E2 UBIQUITIN-CONJUGATING ENZYME"/>
    <property type="match status" value="1"/>
</dbReference>
<evidence type="ECO:0000256" key="2">
    <source>
        <dbReference type="ARBA" id="ARBA00022786"/>
    </source>
</evidence>
<dbReference type="Gene3D" id="3.10.110.10">
    <property type="entry name" value="Ubiquitin Conjugating Enzyme"/>
    <property type="match status" value="1"/>
</dbReference>
<dbReference type="EMBL" id="CM010719">
    <property type="protein sequence ID" value="RZC61494.1"/>
    <property type="molecule type" value="Genomic_DNA"/>
</dbReference>